<evidence type="ECO:0000256" key="2">
    <source>
        <dbReference type="ARBA" id="ARBA00005695"/>
    </source>
</evidence>
<reference evidence="6 7" key="1">
    <citation type="journal article" date="2013" name="PLoS ONE">
        <title>Complete Genome Analysis of a Haemophilus parasuis Serovar 12 Strain from China.</title>
        <authorList>
            <person name="Li Y."/>
            <person name="Kwok A.H."/>
            <person name="Jiang J."/>
            <person name="Zou Y."/>
            <person name="Zheng F."/>
            <person name="Chen P."/>
            <person name="Hou C."/>
            <person name="Leung F.C."/>
            <person name="Jiang P."/>
        </authorList>
    </citation>
    <scope>NUCLEOTIDE SEQUENCE [LARGE SCALE GENOMIC DNA]</scope>
    <source>
        <strain evidence="6 7">ZJ0906</strain>
    </source>
</reference>
<evidence type="ECO:0000313" key="6">
    <source>
        <dbReference type="EMBL" id="AGO15954.1"/>
    </source>
</evidence>
<organism evidence="6 7">
    <name type="scientific">Glaesserella parasuis ZJ0906</name>
    <dbReference type="NCBI Taxonomy" id="1322346"/>
    <lineage>
        <taxon>Bacteria</taxon>
        <taxon>Pseudomonadati</taxon>
        <taxon>Pseudomonadota</taxon>
        <taxon>Gammaproteobacteria</taxon>
        <taxon>Pasteurellales</taxon>
        <taxon>Pasteurellaceae</taxon>
        <taxon>Glaesserella</taxon>
    </lineage>
</organism>
<evidence type="ECO:0000259" key="5">
    <source>
        <dbReference type="Pfam" id="PF00496"/>
    </source>
</evidence>
<dbReference type="Gene3D" id="3.90.76.10">
    <property type="entry name" value="Dipeptide-binding Protein, Domain 1"/>
    <property type="match status" value="1"/>
</dbReference>
<dbReference type="PROSITE" id="PS51257">
    <property type="entry name" value="PROKAR_LIPOPROTEIN"/>
    <property type="match status" value="1"/>
</dbReference>
<accession>A0A806J366</accession>
<protein>
    <submittedName>
        <fullName evidence="6">Putative oligopeptide transporter, periplasmic-binding protein, OppA</fullName>
    </submittedName>
</protein>
<dbReference type="KEGG" id="hpaz:K756_03665"/>
<dbReference type="InterPro" id="IPR039424">
    <property type="entry name" value="SBP_5"/>
</dbReference>
<dbReference type="CDD" id="cd08504">
    <property type="entry name" value="PBP2_OppA"/>
    <property type="match status" value="1"/>
</dbReference>
<feature type="domain" description="Solute-binding protein family 5" evidence="5">
    <location>
        <begin position="89"/>
        <end position="232"/>
    </location>
</feature>
<name>A0A806J366_GLAPU</name>
<dbReference type="FunFam" id="3.90.76.10:FF:000001">
    <property type="entry name" value="Oligopeptide ABC transporter substrate-binding protein"/>
    <property type="match status" value="1"/>
</dbReference>
<dbReference type="GO" id="GO:0030288">
    <property type="term" value="C:outer membrane-bounded periplasmic space"/>
    <property type="evidence" value="ECO:0007669"/>
    <property type="project" value="TreeGrafter"/>
</dbReference>
<dbReference type="InterPro" id="IPR030678">
    <property type="entry name" value="Peptide/Ni-bd"/>
</dbReference>
<dbReference type="InterPro" id="IPR000914">
    <property type="entry name" value="SBP_5_dom"/>
</dbReference>
<evidence type="ECO:0000256" key="1">
    <source>
        <dbReference type="ARBA" id="ARBA00004196"/>
    </source>
</evidence>
<dbReference type="Pfam" id="PF00496">
    <property type="entry name" value="SBP_bac_5"/>
    <property type="match status" value="2"/>
</dbReference>
<dbReference type="PANTHER" id="PTHR30290">
    <property type="entry name" value="PERIPLASMIC BINDING COMPONENT OF ABC TRANSPORTER"/>
    <property type="match status" value="1"/>
</dbReference>
<dbReference type="Proteomes" id="UP000014672">
    <property type="component" value="Chromosome"/>
</dbReference>
<dbReference type="GO" id="GO:0043190">
    <property type="term" value="C:ATP-binding cassette (ABC) transporter complex"/>
    <property type="evidence" value="ECO:0007669"/>
    <property type="project" value="InterPro"/>
</dbReference>
<dbReference type="GO" id="GO:1904680">
    <property type="term" value="F:peptide transmembrane transporter activity"/>
    <property type="evidence" value="ECO:0007669"/>
    <property type="project" value="TreeGrafter"/>
</dbReference>
<evidence type="ECO:0000256" key="3">
    <source>
        <dbReference type="ARBA" id="ARBA00022448"/>
    </source>
</evidence>
<keyword evidence="4" id="KW-0732">Signal</keyword>
<gene>
    <name evidence="6" type="ORF">K756_03665</name>
</gene>
<comment type="subcellular location">
    <subcellularLocation>
        <location evidence="1">Cell envelope</location>
    </subcellularLocation>
</comment>
<dbReference type="GO" id="GO:0015833">
    <property type="term" value="P:peptide transport"/>
    <property type="evidence" value="ECO:0007669"/>
    <property type="project" value="TreeGrafter"/>
</dbReference>
<dbReference type="Gene3D" id="3.40.190.10">
    <property type="entry name" value="Periplasmic binding protein-like II"/>
    <property type="match status" value="1"/>
</dbReference>
<keyword evidence="3" id="KW-0813">Transport</keyword>
<dbReference type="Gene3D" id="3.10.105.10">
    <property type="entry name" value="Dipeptide-binding Protein, Domain 3"/>
    <property type="match status" value="1"/>
</dbReference>
<dbReference type="AlphaFoldDB" id="A0A806J366"/>
<feature type="domain" description="Solute-binding protein family 5" evidence="5">
    <location>
        <begin position="246"/>
        <end position="428"/>
    </location>
</feature>
<evidence type="ECO:0000256" key="4">
    <source>
        <dbReference type="ARBA" id="ARBA00022729"/>
    </source>
</evidence>
<proteinExistence type="inferred from homology"/>
<sequence>MASIQRIVQFIKKGLFVTACIVGFVACDPEENNGSVRPLPNAEPTNVLSRAIYATELQLDPHFVRISAEAGVVRDLFLGLMAFDPKGQIQNAVAKEWFSEDGKNWLFILDENAKWSNDQAVTSADFVASWQRLSDPKNASPLAHYLVYMGIVNSRAVLAGELPPDALGVKALNPYTLQVQLEKANYQLPKMLAHSALLPTYLGQKPNSTDLVSNGSYRVEHLEKNLLQLKARDKNTPFQVVQYHLITSVQNPSRFDIIENPLENYHQHEKRFARLCNYFYEFNFNDPLFAQKPIRQAVRAMISPIEISKGNGIPSHLMIPKQLFSEMGHSLSHTNVEQLLNEQGIHSGNPLKLTLSYDRQGQHSQIAERIVRALGQSELFRVQLQAVSWEELLAKREHKDFQLIRSGWCADYPDPVLFLTQFHSQSPDNKSSYSNAKVDELLLQLQEQPLDTAKRQRIIATIAHQLEEDVAILPLFQYQRRMSIAPTIQGFDEQNASETIYSKDLTRQYHKDK</sequence>
<dbReference type="SUPFAM" id="SSF53850">
    <property type="entry name" value="Periplasmic binding protein-like II"/>
    <property type="match status" value="1"/>
</dbReference>
<comment type="similarity">
    <text evidence="2">Belongs to the bacterial solute-binding protein 5 family.</text>
</comment>
<dbReference type="EMBL" id="CP005384">
    <property type="protein sequence ID" value="AGO15954.1"/>
    <property type="molecule type" value="Genomic_DNA"/>
</dbReference>
<evidence type="ECO:0000313" key="7">
    <source>
        <dbReference type="Proteomes" id="UP000014672"/>
    </source>
</evidence>
<dbReference type="PIRSF" id="PIRSF002741">
    <property type="entry name" value="MppA"/>
    <property type="match status" value="1"/>
</dbReference>
<dbReference type="PANTHER" id="PTHR30290:SF10">
    <property type="entry name" value="PERIPLASMIC OLIGOPEPTIDE-BINDING PROTEIN-RELATED"/>
    <property type="match status" value="1"/>
</dbReference>